<gene>
    <name evidence="1" type="ORF">A2573_02520</name>
</gene>
<evidence type="ECO:0000313" key="1">
    <source>
        <dbReference type="EMBL" id="OGM88268.1"/>
    </source>
</evidence>
<evidence type="ECO:0008006" key="3">
    <source>
        <dbReference type="Google" id="ProtNLM"/>
    </source>
</evidence>
<comment type="caution">
    <text evidence="1">The sequence shown here is derived from an EMBL/GenBank/DDBJ whole genome shotgun (WGS) entry which is preliminary data.</text>
</comment>
<dbReference type="Proteomes" id="UP000177596">
    <property type="component" value="Unassembled WGS sequence"/>
</dbReference>
<accession>A0A1F8DK65</accession>
<dbReference type="Gene3D" id="2.60.120.1140">
    <property type="entry name" value="Protein of unknown function DUF192"/>
    <property type="match status" value="1"/>
</dbReference>
<sequence length="103" mass="11752">MTTLRVKLCSSIANRTIGLIGKIKPEPLMFLTRFGIHTFGMRFPLDVIVLDNSSVVVELKQSLEPNHIFLWPLKFSKVVELPEGYIRTKKIKIGSKLNLKMVK</sequence>
<organism evidence="1 2">
    <name type="scientific">Candidatus Woesebacteria bacterium RIFOXYD1_FULL_43_18</name>
    <dbReference type="NCBI Taxonomy" id="1802551"/>
    <lineage>
        <taxon>Bacteria</taxon>
        <taxon>Candidatus Woeseibacteriota</taxon>
    </lineage>
</organism>
<dbReference type="Pfam" id="PF02643">
    <property type="entry name" value="DUF192"/>
    <property type="match status" value="1"/>
</dbReference>
<proteinExistence type="predicted"/>
<reference evidence="1 2" key="1">
    <citation type="journal article" date="2016" name="Nat. Commun.">
        <title>Thousands of microbial genomes shed light on interconnected biogeochemical processes in an aquifer system.</title>
        <authorList>
            <person name="Anantharaman K."/>
            <person name="Brown C.T."/>
            <person name="Hug L.A."/>
            <person name="Sharon I."/>
            <person name="Castelle C.J."/>
            <person name="Probst A.J."/>
            <person name="Thomas B.C."/>
            <person name="Singh A."/>
            <person name="Wilkins M.J."/>
            <person name="Karaoz U."/>
            <person name="Brodie E.L."/>
            <person name="Williams K.H."/>
            <person name="Hubbard S.S."/>
            <person name="Banfield J.F."/>
        </authorList>
    </citation>
    <scope>NUCLEOTIDE SEQUENCE [LARGE SCALE GENOMIC DNA]</scope>
</reference>
<evidence type="ECO:0000313" key="2">
    <source>
        <dbReference type="Proteomes" id="UP000177596"/>
    </source>
</evidence>
<dbReference type="AlphaFoldDB" id="A0A1F8DK65"/>
<dbReference type="InterPro" id="IPR038695">
    <property type="entry name" value="Saro_0823-like_sf"/>
</dbReference>
<dbReference type="EMBL" id="MGIL01000013">
    <property type="protein sequence ID" value="OGM88268.1"/>
    <property type="molecule type" value="Genomic_DNA"/>
</dbReference>
<dbReference type="InterPro" id="IPR003795">
    <property type="entry name" value="DUF192"/>
</dbReference>
<protein>
    <recommendedName>
        <fullName evidence="3">DUF192 domain-containing protein</fullName>
    </recommendedName>
</protein>
<name>A0A1F8DK65_9BACT</name>